<keyword evidence="2" id="KW-1185">Reference proteome</keyword>
<proteinExistence type="predicted"/>
<evidence type="ECO:0000313" key="1">
    <source>
        <dbReference type="EMBL" id="KAF5935878.1"/>
    </source>
</evidence>
<name>A0A7J7G8U0_CAMSI</name>
<sequence length="160" mass="18905">MYWRERGKLESTEFSFSQFRTPYLANYQGWAMFVDCDFLYLSDIKELIDLVNDQYPIMCAQHDYAPKETTKMDGAMQTVYPRKNWFSKVLYNCGHPKNRVLTPEVVNSELDAFLYWFQWLDDSEIESVPFVWKFLVGHNRVVEGDPSTVSKAIQYTLRAP</sequence>
<protein>
    <recommendedName>
        <fullName evidence="3">Nucleotide-diphospho-sugar transferase domain-containing protein</fullName>
    </recommendedName>
</protein>
<dbReference type="Proteomes" id="UP000593564">
    <property type="component" value="Unassembled WGS sequence"/>
</dbReference>
<dbReference type="EMBL" id="JACBKZ010000013">
    <property type="protein sequence ID" value="KAF5935878.1"/>
    <property type="molecule type" value="Genomic_DNA"/>
</dbReference>
<dbReference type="InterPro" id="IPR029044">
    <property type="entry name" value="Nucleotide-diphossugar_trans"/>
</dbReference>
<evidence type="ECO:0008006" key="3">
    <source>
        <dbReference type="Google" id="ProtNLM"/>
    </source>
</evidence>
<evidence type="ECO:0000313" key="2">
    <source>
        <dbReference type="Proteomes" id="UP000593564"/>
    </source>
</evidence>
<gene>
    <name evidence="1" type="ORF">HYC85_027007</name>
</gene>
<organism evidence="1 2">
    <name type="scientific">Camellia sinensis</name>
    <name type="common">Tea plant</name>
    <name type="synonym">Thea sinensis</name>
    <dbReference type="NCBI Taxonomy" id="4442"/>
    <lineage>
        <taxon>Eukaryota</taxon>
        <taxon>Viridiplantae</taxon>
        <taxon>Streptophyta</taxon>
        <taxon>Embryophyta</taxon>
        <taxon>Tracheophyta</taxon>
        <taxon>Spermatophyta</taxon>
        <taxon>Magnoliopsida</taxon>
        <taxon>eudicotyledons</taxon>
        <taxon>Gunneridae</taxon>
        <taxon>Pentapetalae</taxon>
        <taxon>asterids</taxon>
        <taxon>Ericales</taxon>
        <taxon>Theaceae</taxon>
        <taxon>Camellia</taxon>
    </lineage>
</organism>
<dbReference type="PANTHER" id="PTHR35105:SF2">
    <property type="entry name" value="PROTEIN CDI"/>
    <property type="match status" value="1"/>
</dbReference>
<dbReference type="SUPFAM" id="SSF53448">
    <property type="entry name" value="Nucleotide-diphospho-sugar transferases"/>
    <property type="match status" value="1"/>
</dbReference>
<comment type="caution">
    <text evidence="1">The sequence shown here is derived from an EMBL/GenBank/DDBJ whole genome shotgun (WGS) entry which is preliminary data.</text>
</comment>
<reference evidence="1 2" key="2">
    <citation type="submission" date="2020-07" db="EMBL/GenBank/DDBJ databases">
        <title>Genome assembly of wild tea tree DASZ reveals pedigree and selection history of tea varieties.</title>
        <authorList>
            <person name="Zhang W."/>
        </authorList>
    </citation>
    <scope>NUCLEOTIDE SEQUENCE [LARGE SCALE GENOMIC DNA]</scope>
    <source>
        <strain evidence="2">cv. G240</strain>
        <tissue evidence="1">Leaf</tissue>
    </source>
</reference>
<reference evidence="2" key="1">
    <citation type="journal article" date="2020" name="Nat. Commun.">
        <title>Genome assembly of wild tea tree DASZ reveals pedigree and selection history of tea varieties.</title>
        <authorList>
            <person name="Zhang W."/>
            <person name="Zhang Y."/>
            <person name="Qiu H."/>
            <person name="Guo Y."/>
            <person name="Wan H."/>
            <person name="Zhang X."/>
            <person name="Scossa F."/>
            <person name="Alseekh S."/>
            <person name="Zhang Q."/>
            <person name="Wang P."/>
            <person name="Xu L."/>
            <person name="Schmidt M.H."/>
            <person name="Jia X."/>
            <person name="Li D."/>
            <person name="Zhu A."/>
            <person name="Guo F."/>
            <person name="Chen W."/>
            <person name="Ni D."/>
            <person name="Usadel B."/>
            <person name="Fernie A.R."/>
            <person name="Wen W."/>
        </authorList>
    </citation>
    <scope>NUCLEOTIDE SEQUENCE [LARGE SCALE GENOMIC DNA]</scope>
    <source>
        <strain evidence="2">cv. G240</strain>
    </source>
</reference>
<dbReference type="PANTHER" id="PTHR35105">
    <property type="entry name" value="EXPRESSED PROTEIN"/>
    <property type="match status" value="1"/>
</dbReference>
<accession>A0A7J7G8U0</accession>
<dbReference type="AlphaFoldDB" id="A0A7J7G8U0"/>